<dbReference type="AlphaFoldDB" id="A0A6J5DMM8"/>
<evidence type="ECO:0000313" key="3">
    <source>
        <dbReference type="Proteomes" id="UP000494363"/>
    </source>
</evidence>
<name>A0A6J5DMM8_9BURK</name>
<sequence>MGIFVERPVEEEHIATVDQWIDTLQKVSQPGGRAGLHAISEPSAVHPFQPGDRVRVSDRVKTRYFPQSEPARRAGWVGTINSLCDRPFEDHVRVDFDLRPRQRRQRLKEFMDVLDLELIQKSEAGTSGLKGGSP</sequence>
<protein>
    <submittedName>
        <fullName evidence="2">Uncharacterized protein</fullName>
    </submittedName>
</protein>
<gene>
    <name evidence="2" type="ORF">LMG29542_02361</name>
</gene>
<evidence type="ECO:0000313" key="2">
    <source>
        <dbReference type="EMBL" id="CAB3754471.1"/>
    </source>
</evidence>
<dbReference type="EMBL" id="CADIKH010000009">
    <property type="protein sequence ID" value="CAB3754471.1"/>
    <property type="molecule type" value="Genomic_DNA"/>
</dbReference>
<proteinExistence type="predicted"/>
<keyword evidence="3" id="KW-1185">Reference proteome</keyword>
<accession>A0A6J5DMM8</accession>
<feature type="region of interest" description="Disordered" evidence="1">
    <location>
        <begin position="31"/>
        <end position="51"/>
    </location>
</feature>
<evidence type="ECO:0000256" key="1">
    <source>
        <dbReference type="SAM" id="MobiDB-lite"/>
    </source>
</evidence>
<organism evidence="2 3">
    <name type="scientific">Paraburkholderia humisilvae</name>
    <dbReference type="NCBI Taxonomy" id="627669"/>
    <lineage>
        <taxon>Bacteria</taxon>
        <taxon>Pseudomonadati</taxon>
        <taxon>Pseudomonadota</taxon>
        <taxon>Betaproteobacteria</taxon>
        <taxon>Burkholderiales</taxon>
        <taxon>Burkholderiaceae</taxon>
        <taxon>Paraburkholderia</taxon>
    </lineage>
</organism>
<dbReference type="Proteomes" id="UP000494363">
    <property type="component" value="Unassembled WGS sequence"/>
</dbReference>
<reference evidence="2 3" key="1">
    <citation type="submission" date="2020-04" db="EMBL/GenBank/DDBJ databases">
        <authorList>
            <person name="De Canck E."/>
        </authorList>
    </citation>
    <scope>NUCLEOTIDE SEQUENCE [LARGE SCALE GENOMIC DNA]</scope>
    <source>
        <strain evidence="2 3">LMG 29542</strain>
    </source>
</reference>